<dbReference type="InterPro" id="IPR041699">
    <property type="entry name" value="AAA_32"/>
</dbReference>
<dbReference type="Proteomes" id="UP000192917">
    <property type="component" value="Unassembled WGS sequence"/>
</dbReference>
<organism evidence="4 5">
    <name type="scientific">Tistlia consotensis USBA 355</name>
    <dbReference type="NCBI Taxonomy" id="560819"/>
    <lineage>
        <taxon>Bacteria</taxon>
        <taxon>Pseudomonadati</taxon>
        <taxon>Pseudomonadota</taxon>
        <taxon>Alphaproteobacteria</taxon>
        <taxon>Rhodospirillales</taxon>
        <taxon>Rhodovibrionaceae</taxon>
        <taxon>Tistlia</taxon>
    </lineage>
</organism>
<dbReference type="Pfam" id="PF13654">
    <property type="entry name" value="AAA_32"/>
    <property type="match status" value="1"/>
</dbReference>
<dbReference type="Pfam" id="PF20437">
    <property type="entry name" value="LonC_helical"/>
    <property type="match status" value="1"/>
</dbReference>
<dbReference type="InterPro" id="IPR046844">
    <property type="entry name" value="Lon-like_helical"/>
</dbReference>
<feature type="active site" evidence="2">
    <location>
        <position position="661"/>
    </location>
</feature>
<evidence type="ECO:0000313" key="4">
    <source>
        <dbReference type="EMBL" id="SMF48500.1"/>
    </source>
</evidence>
<sequence length="810" mass="87393">MSDQPSEPSPRPLPRDRLVRRCDLSALAFETTDELADLDLMVAQKRAGEAIAFGAEVEAPGFNLFVVSAAADSTDEAVRALLEQRAASAALPSDWVYVNNFAAPDRPVAIALPPGRGPAFRDAMRGLVEDLKVAIPAAFESDDYQARRAAIEQAFNDKQETAFKALQDEAAAANVAIIRTPFGFTLAPAKEGKMLRPDAFSALPDAERTAFEAAMHELQGKLEGVLRSIPAWDKERRTDLRALNRETAQNAVGHLIDELRGLFEDLPKILEHLDQVRADLVENVGLFIAPQLAQQDHEGEGEGAAIGPLDRYEVNLLVSRSGGDGAPVVEELHPTLANLLGRVEHTARQGVLVTDFKLIKPGALHRANGGFLLLDARALLSEPFAWTALKRALKAGEIRIESAVDLLSLTTTVSLEPDPIPLDVKVVLFGARLLYYLLAELDPEFSEHFKVLADLDDALDRSVEAEPTYARLVASLARRRQLRPLEREAVARVIERASRLAGDAAKLTLLVEPVGDLLVEADFCAKQRGASTIAAADVSRAIAQQIDRASRLRQRMQESVLRDIALIDTSGAVVGQANGLSVIELGGFAFGRPSRITARVGPGSGRVVDIEREVELGGPLHSKGVLILSGFLGGRYALEAPISLLASLVFEQSYGGVEGDSASSAELYALLSAIADLPLRQDLAITGSVNQHGAVQAIGGVNEKIEGFFELCQARGLTGTQGVLIPASNVQHLMLRDEVVEACGAGRFAIYPVATIDEGITLLTGVPAGERGRDGRFPPDTVNRRVEDRLKRFARARRPFARGHEEEAEE</sequence>
<dbReference type="GO" id="GO:0005524">
    <property type="term" value="F:ATP binding"/>
    <property type="evidence" value="ECO:0007669"/>
    <property type="project" value="InterPro"/>
</dbReference>
<protein>
    <recommendedName>
        <fullName evidence="2">endopeptidase La</fullName>
        <ecNumber evidence="2">3.4.21.53</ecNumber>
    </recommendedName>
</protein>
<dbReference type="PROSITE" id="PS51786">
    <property type="entry name" value="LON_PROTEOLYTIC"/>
    <property type="match status" value="1"/>
</dbReference>
<keyword evidence="5" id="KW-1185">Reference proteome</keyword>
<dbReference type="GO" id="GO:0006508">
    <property type="term" value="P:proteolysis"/>
    <property type="evidence" value="ECO:0007669"/>
    <property type="project" value="UniProtKB-KW"/>
</dbReference>
<feature type="domain" description="Lon proteolytic" evidence="3">
    <location>
        <begin position="571"/>
        <end position="766"/>
    </location>
</feature>
<proteinExistence type="inferred from homology"/>
<evidence type="ECO:0000259" key="3">
    <source>
        <dbReference type="PROSITE" id="PS51786"/>
    </source>
</evidence>
<dbReference type="STRING" id="560819.SAMN05428998_11792"/>
<dbReference type="InterPro" id="IPR046843">
    <property type="entry name" value="LonB_AAA-LID"/>
</dbReference>
<dbReference type="GO" id="GO:0030163">
    <property type="term" value="P:protein catabolic process"/>
    <property type="evidence" value="ECO:0007669"/>
    <property type="project" value="InterPro"/>
</dbReference>
<dbReference type="InterPro" id="IPR020568">
    <property type="entry name" value="Ribosomal_Su5_D2-typ_SF"/>
</dbReference>
<evidence type="ECO:0000313" key="5">
    <source>
        <dbReference type="Proteomes" id="UP000192917"/>
    </source>
</evidence>
<dbReference type="GO" id="GO:0004252">
    <property type="term" value="F:serine-type endopeptidase activity"/>
    <property type="evidence" value="ECO:0007669"/>
    <property type="project" value="UniProtKB-UniRule"/>
</dbReference>
<gene>
    <name evidence="4" type="ORF">SAMN05428998_11792</name>
</gene>
<dbReference type="AlphaFoldDB" id="A0A1Y6C933"/>
<evidence type="ECO:0000256" key="1">
    <source>
        <dbReference type="ARBA" id="ARBA00022670"/>
    </source>
</evidence>
<accession>A0A1Y6C933</accession>
<reference evidence="4 5" key="1">
    <citation type="submission" date="2017-04" db="EMBL/GenBank/DDBJ databases">
        <authorList>
            <person name="Afonso C.L."/>
            <person name="Miller P.J."/>
            <person name="Scott M.A."/>
            <person name="Spackman E."/>
            <person name="Goraichik I."/>
            <person name="Dimitrov K.M."/>
            <person name="Suarez D.L."/>
            <person name="Swayne D.E."/>
        </authorList>
    </citation>
    <scope>NUCLEOTIDE SEQUENCE [LARGE SCALE GENOMIC DNA]</scope>
    <source>
        <strain evidence="4 5">USBA 355</strain>
    </source>
</reference>
<dbReference type="Gene3D" id="3.40.50.300">
    <property type="entry name" value="P-loop containing nucleotide triphosphate hydrolases"/>
    <property type="match status" value="2"/>
</dbReference>
<keyword evidence="2" id="KW-0720">Serine protease</keyword>
<dbReference type="Pfam" id="PF20436">
    <property type="entry name" value="LonB_AAA-LID"/>
    <property type="match status" value="1"/>
</dbReference>
<dbReference type="EC" id="3.4.21.53" evidence="2"/>
<comment type="similarity">
    <text evidence="2">Belongs to the peptidase S16 family.</text>
</comment>
<comment type="catalytic activity">
    <reaction evidence="2">
        <text>Hydrolysis of proteins in presence of ATP.</text>
        <dbReference type="EC" id="3.4.21.53"/>
    </reaction>
</comment>
<dbReference type="RefSeq" id="WP_085124320.1">
    <property type="nucleotide sequence ID" value="NZ_FWZX01000017.1"/>
</dbReference>
<dbReference type="Gene3D" id="3.30.230.10">
    <property type="match status" value="1"/>
</dbReference>
<dbReference type="Pfam" id="PF05362">
    <property type="entry name" value="Lon_C"/>
    <property type="match status" value="1"/>
</dbReference>
<dbReference type="EMBL" id="FWZX01000017">
    <property type="protein sequence ID" value="SMF48500.1"/>
    <property type="molecule type" value="Genomic_DNA"/>
</dbReference>
<dbReference type="PANTHER" id="PTHR10046">
    <property type="entry name" value="ATP DEPENDENT LON PROTEASE FAMILY MEMBER"/>
    <property type="match status" value="1"/>
</dbReference>
<dbReference type="GO" id="GO:0004176">
    <property type="term" value="F:ATP-dependent peptidase activity"/>
    <property type="evidence" value="ECO:0007669"/>
    <property type="project" value="UniProtKB-UniRule"/>
</dbReference>
<feature type="active site" evidence="2">
    <location>
        <position position="704"/>
    </location>
</feature>
<name>A0A1Y6C933_9PROT</name>
<dbReference type="InterPro" id="IPR014721">
    <property type="entry name" value="Ribsml_uS5_D2-typ_fold_subgr"/>
</dbReference>
<dbReference type="InterPro" id="IPR008269">
    <property type="entry name" value="Lon_proteolytic"/>
</dbReference>
<dbReference type="SUPFAM" id="SSF52540">
    <property type="entry name" value="P-loop containing nucleoside triphosphate hydrolases"/>
    <property type="match status" value="1"/>
</dbReference>
<keyword evidence="1 2" id="KW-0645">Protease</keyword>
<dbReference type="SUPFAM" id="SSF54211">
    <property type="entry name" value="Ribosomal protein S5 domain 2-like"/>
    <property type="match status" value="1"/>
</dbReference>
<dbReference type="InterPro" id="IPR027417">
    <property type="entry name" value="P-loop_NTPase"/>
</dbReference>
<dbReference type="Gene3D" id="1.10.8.60">
    <property type="match status" value="1"/>
</dbReference>
<dbReference type="InterPro" id="IPR027065">
    <property type="entry name" value="Lon_Prtase"/>
</dbReference>
<evidence type="ECO:0000256" key="2">
    <source>
        <dbReference type="PROSITE-ProRule" id="PRU01122"/>
    </source>
</evidence>
<keyword evidence="2" id="KW-0378">Hydrolase</keyword>